<gene>
    <name evidence="3" type="ORF">FME351_LOCUS17007</name>
    <name evidence="4" type="ORF">TSG867_LOCUS16495</name>
</gene>
<dbReference type="PANTHER" id="PTHR47522">
    <property type="entry name" value="SALVADOR FAMILY WW DOMAIN-CONTAINING PROTEIN 1"/>
    <property type="match status" value="1"/>
</dbReference>
<comment type="caution">
    <text evidence="3">The sequence shown here is derived from an EMBL/GenBank/DDBJ whole genome shotgun (WGS) entry which is preliminary data.</text>
</comment>
<feature type="region of interest" description="Disordered" evidence="1">
    <location>
        <begin position="302"/>
        <end position="330"/>
    </location>
</feature>
<feature type="domain" description="SARAH" evidence="2">
    <location>
        <begin position="607"/>
        <end position="654"/>
    </location>
</feature>
<protein>
    <recommendedName>
        <fullName evidence="2">SARAH domain-containing protein</fullName>
    </recommendedName>
</protein>
<dbReference type="GO" id="GO:0008285">
    <property type="term" value="P:negative regulation of cell population proliferation"/>
    <property type="evidence" value="ECO:0007669"/>
    <property type="project" value="TreeGrafter"/>
</dbReference>
<evidence type="ECO:0000256" key="1">
    <source>
        <dbReference type="SAM" id="MobiDB-lite"/>
    </source>
</evidence>
<dbReference type="GO" id="GO:0005829">
    <property type="term" value="C:cytosol"/>
    <property type="evidence" value="ECO:0007669"/>
    <property type="project" value="TreeGrafter"/>
</dbReference>
<dbReference type="PROSITE" id="PS50951">
    <property type="entry name" value="SARAH"/>
    <property type="match status" value="1"/>
</dbReference>
<reference evidence="3" key="1">
    <citation type="submission" date="2021-02" db="EMBL/GenBank/DDBJ databases">
        <authorList>
            <person name="Nowell W R."/>
        </authorList>
    </citation>
    <scope>NUCLEOTIDE SEQUENCE</scope>
</reference>
<dbReference type="Proteomes" id="UP000663869">
    <property type="component" value="Unassembled WGS sequence"/>
</dbReference>
<dbReference type="AlphaFoldDB" id="A0A818HAE8"/>
<evidence type="ECO:0000313" key="3">
    <source>
        <dbReference type="EMBL" id="CAF3504840.1"/>
    </source>
</evidence>
<sequence length="676" mass="76211">MPKKKEVSLQSNIPGKFIPRDDTPSASGFRSGTNKNRFNSKMVELLASSESSITSLPTPMNNGNEHISNVTKPSTNDPTQLNSSEVTAIDSSRIHSRLFHRRIVTMLETLKIRGGNTGAASPPTAPKPLPSYIEPISQPITFGQLRQATTSSTSHQMHAPTVTEEIVSPRVLSTRSYTNLTSTHANDDKQSYHTNVKSLIIDAQSDLKPVASSVPINKSTSKHQANKERLYYSPSLEQLLEQHNVVPKVQQRDESKQEPKIQDHHYHHHHHHQQQQQQQNSKSPLTVDEILATYYSKIKVSTTIETQPPPEETSVHSSNNNNNNNNNNMSFYMHPSPLIWNTSQTNQLLMSPSSAPPPLLLNEQSRNRPPPPSYSVSVASGHRPPPSANSLGQHLLRPSAPSLITKQMYTESQMTQHLLPVNSYGTLPTPLSSIMANTSVRPPPPSYELPTSNIERSRSAVSSMNRPNYSPMSPPQAGFDREFSRLLYGKDGGRRRNQKRKAFSDPVKKSVEEAGQSMEKMHRRLKTHLNTTDTVNEEEESSNDSADTDKREKYLRKQTRLQRQSDFPVSNRESAKQPIVPPNPLLKRPIPSFLQVYSQAASNKDMILQWNLFSLPELESFDTMMTKLYRDENFVRVQLFENYRALLTLILESKKRYNRVHSDEDEDDSVITTTAL</sequence>
<feature type="region of interest" description="Disordered" evidence="1">
    <location>
        <begin position="348"/>
        <end position="394"/>
    </location>
</feature>
<evidence type="ECO:0000259" key="2">
    <source>
        <dbReference type="PROSITE" id="PS50951"/>
    </source>
</evidence>
<accession>A0A818HAE8</accession>
<feature type="compositionally biased region" description="Polar residues" evidence="1">
    <location>
        <begin position="24"/>
        <end position="37"/>
    </location>
</feature>
<feature type="compositionally biased region" description="Polar residues" evidence="1">
    <location>
        <begin position="561"/>
        <end position="572"/>
    </location>
</feature>
<evidence type="ECO:0000313" key="4">
    <source>
        <dbReference type="EMBL" id="CAF4444854.1"/>
    </source>
</evidence>
<name>A0A818HAE8_9BILA</name>
<feature type="region of interest" description="Disordered" evidence="1">
    <location>
        <begin position="1"/>
        <end position="37"/>
    </location>
</feature>
<feature type="region of interest" description="Disordered" evidence="1">
    <location>
        <begin position="488"/>
        <end position="583"/>
    </location>
</feature>
<dbReference type="EMBL" id="CAJNYU010002094">
    <property type="protein sequence ID" value="CAF3504840.1"/>
    <property type="molecule type" value="Genomic_DNA"/>
</dbReference>
<dbReference type="PANTHER" id="PTHR47522:SF2">
    <property type="entry name" value="PROTEIN SALVADOR HOMOLOG 1"/>
    <property type="match status" value="1"/>
</dbReference>
<dbReference type="GO" id="GO:0043065">
    <property type="term" value="P:positive regulation of apoptotic process"/>
    <property type="evidence" value="ECO:0007669"/>
    <property type="project" value="TreeGrafter"/>
</dbReference>
<dbReference type="Proteomes" id="UP000663862">
    <property type="component" value="Unassembled WGS sequence"/>
</dbReference>
<dbReference type="InterPro" id="IPR030030">
    <property type="entry name" value="Sav"/>
</dbReference>
<feature type="compositionally biased region" description="Low complexity" evidence="1">
    <location>
        <begin position="319"/>
        <end position="328"/>
    </location>
</feature>
<feature type="compositionally biased region" description="Basic and acidic residues" evidence="1">
    <location>
        <begin position="502"/>
        <end position="512"/>
    </location>
</feature>
<feature type="region of interest" description="Disordered" evidence="1">
    <location>
        <begin position="53"/>
        <end position="82"/>
    </location>
</feature>
<feature type="compositionally biased region" description="Basic and acidic residues" evidence="1">
    <location>
        <begin position="250"/>
        <end position="264"/>
    </location>
</feature>
<dbReference type="GO" id="GO:0006915">
    <property type="term" value="P:apoptotic process"/>
    <property type="evidence" value="ECO:0007669"/>
    <property type="project" value="InterPro"/>
</dbReference>
<proteinExistence type="predicted"/>
<feature type="region of interest" description="Disordered" evidence="1">
    <location>
        <begin position="248"/>
        <end position="283"/>
    </location>
</feature>
<organism evidence="3 5">
    <name type="scientific">Rotaria socialis</name>
    <dbReference type="NCBI Taxonomy" id="392032"/>
    <lineage>
        <taxon>Eukaryota</taxon>
        <taxon>Metazoa</taxon>
        <taxon>Spiralia</taxon>
        <taxon>Gnathifera</taxon>
        <taxon>Rotifera</taxon>
        <taxon>Eurotatoria</taxon>
        <taxon>Bdelloidea</taxon>
        <taxon>Philodinida</taxon>
        <taxon>Philodinidae</taxon>
        <taxon>Rotaria</taxon>
    </lineage>
</organism>
<dbReference type="InterPro" id="IPR011524">
    <property type="entry name" value="SARAH_dom"/>
</dbReference>
<evidence type="ECO:0000313" key="5">
    <source>
        <dbReference type="Proteomes" id="UP000663869"/>
    </source>
</evidence>
<dbReference type="GO" id="GO:0035329">
    <property type="term" value="P:hippo signaling"/>
    <property type="evidence" value="ECO:0007669"/>
    <property type="project" value="InterPro"/>
</dbReference>
<dbReference type="EMBL" id="CAJOBQ010001008">
    <property type="protein sequence ID" value="CAF4444854.1"/>
    <property type="molecule type" value="Genomic_DNA"/>
</dbReference>
<dbReference type="GO" id="GO:0060090">
    <property type="term" value="F:molecular adaptor activity"/>
    <property type="evidence" value="ECO:0007669"/>
    <property type="project" value="InterPro"/>
</dbReference>